<dbReference type="AlphaFoldDB" id="A0A2T5MDD0"/>
<accession>A0A2T5MDD0</accession>
<dbReference type="RefSeq" id="WP_107940929.1">
    <property type="nucleotide sequence ID" value="NZ_QANS01000005.1"/>
</dbReference>
<evidence type="ECO:0000313" key="2">
    <source>
        <dbReference type="Proteomes" id="UP000244248"/>
    </source>
</evidence>
<dbReference type="Proteomes" id="UP000244248">
    <property type="component" value="Unassembled WGS sequence"/>
</dbReference>
<proteinExistence type="predicted"/>
<dbReference type="EMBL" id="QANS01000005">
    <property type="protein sequence ID" value="PTU30557.1"/>
    <property type="molecule type" value="Genomic_DNA"/>
</dbReference>
<keyword evidence="2" id="KW-1185">Reference proteome</keyword>
<name>A0A2T5MDD0_9GAMM</name>
<gene>
    <name evidence="1" type="ORF">CJD38_13700</name>
</gene>
<dbReference type="OrthoDB" id="10007660at2"/>
<organism evidence="1 2">
    <name type="scientific">Stenotrophobium rhamnosiphilum</name>
    <dbReference type="NCBI Taxonomy" id="2029166"/>
    <lineage>
        <taxon>Bacteria</taxon>
        <taxon>Pseudomonadati</taxon>
        <taxon>Pseudomonadota</taxon>
        <taxon>Gammaproteobacteria</taxon>
        <taxon>Nevskiales</taxon>
        <taxon>Nevskiaceae</taxon>
        <taxon>Stenotrophobium</taxon>
    </lineage>
</organism>
<reference evidence="1 2" key="1">
    <citation type="submission" date="2018-04" db="EMBL/GenBank/DDBJ databases">
        <title>Novel species isolated from glacier.</title>
        <authorList>
            <person name="Liu Q."/>
            <person name="Xin Y.-H."/>
        </authorList>
    </citation>
    <scope>NUCLEOTIDE SEQUENCE [LARGE SCALE GENOMIC DNA]</scope>
    <source>
        <strain evidence="1 2">GT1R17</strain>
    </source>
</reference>
<evidence type="ECO:0000313" key="1">
    <source>
        <dbReference type="EMBL" id="PTU30557.1"/>
    </source>
</evidence>
<protein>
    <submittedName>
        <fullName evidence="1">Uncharacterized protein</fullName>
    </submittedName>
</protein>
<comment type="caution">
    <text evidence="1">The sequence shown here is derived from an EMBL/GenBank/DDBJ whole genome shotgun (WGS) entry which is preliminary data.</text>
</comment>
<sequence length="111" mass="12421">MNAEAKAERASVLRRLDQQRHRIKDLLGEPHAPRKGMANAVQNGFPRSQTMRALMSEPMLKAGLSVMAVRLLGPRAMQLLLGLTSAFRVMRNVHQHSGHQLTFTDSSHNKN</sequence>